<keyword evidence="8" id="KW-1185">Reference proteome</keyword>
<dbReference type="PANTHER" id="PTHR13234">
    <property type="entry name" value="GAMMA-INTERFERON INDUCIBLE LYSOSOMAL THIOL REDUCTASE GILT"/>
    <property type="match status" value="1"/>
</dbReference>
<evidence type="ECO:0000256" key="1">
    <source>
        <dbReference type="ARBA" id="ARBA00004613"/>
    </source>
</evidence>
<proteinExistence type="inferred from homology"/>
<evidence type="ECO:0000256" key="4">
    <source>
        <dbReference type="ARBA" id="ARBA00022729"/>
    </source>
</evidence>
<feature type="chain" id="PRO_5041738680" description="Gamma-interferon-inducible lysosomal thiol reductase" evidence="6">
    <location>
        <begin position="28"/>
        <end position="376"/>
    </location>
</feature>
<feature type="non-terminal residue" evidence="7">
    <location>
        <position position="1"/>
    </location>
</feature>
<keyword evidence="5" id="KW-0325">Glycoprotein</keyword>
<dbReference type="AlphaFoldDB" id="A0AA89AR12"/>
<dbReference type="Pfam" id="PF03227">
    <property type="entry name" value="GILT"/>
    <property type="match status" value="2"/>
</dbReference>
<gene>
    <name evidence="7" type="ORF">RJ639_015113</name>
</gene>
<name>A0AA89AR12_9ASTE</name>
<reference evidence="7" key="1">
    <citation type="submission" date="2022-12" db="EMBL/GenBank/DDBJ databases">
        <title>Draft genome assemblies for two species of Escallonia (Escalloniales).</title>
        <authorList>
            <person name="Chanderbali A."/>
            <person name="Dervinis C."/>
            <person name="Anghel I."/>
            <person name="Soltis D."/>
            <person name="Soltis P."/>
            <person name="Zapata F."/>
        </authorList>
    </citation>
    <scope>NUCLEOTIDE SEQUENCE</scope>
    <source>
        <strain evidence="7">UCBG64.0493</strain>
        <tissue evidence="7">Leaf</tissue>
    </source>
</reference>
<evidence type="ECO:0008006" key="9">
    <source>
        <dbReference type="Google" id="ProtNLM"/>
    </source>
</evidence>
<evidence type="ECO:0000256" key="6">
    <source>
        <dbReference type="SAM" id="SignalP"/>
    </source>
</evidence>
<accession>A0AA89AR12</accession>
<dbReference type="GO" id="GO:0005576">
    <property type="term" value="C:extracellular region"/>
    <property type="evidence" value="ECO:0007669"/>
    <property type="project" value="UniProtKB-SubCell"/>
</dbReference>
<comment type="subcellular location">
    <subcellularLocation>
        <location evidence="1">Secreted</location>
    </subcellularLocation>
</comment>
<keyword evidence="3" id="KW-0964">Secreted</keyword>
<dbReference type="PANTHER" id="PTHR13234:SF8">
    <property type="entry name" value="GAMMA-INTERFERON-INDUCIBLE LYSOSOMAL THIOL REDUCTASE"/>
    <property type="match status" value="1"/>
</dbReference>
<protein>
    <recommendedName>
        <fullName evidence="9">Gamma-interferon-inducible lysosomal thiol reductase</fullName>
    </recommendedName>
</protein>
<comment type="caution">
    <text evidence="7">The sequence shown here is derived from an EMBL/GenBank/DDBJ whole genome shotgun (WGS) entry which is preliminary data.</text>
</comment>
<keyword evidence="4 6" id="KW-0732">Signal</keyword>
<dbReference type="Proteomes" id="UP001188597">
    <property type="component" value="Unassembled WGS sequence"/>
</dbReference>
<sequence>SNMEACRRLCLLTLVSSLLLVFIVTSAANPSSTSSSLRASGGSSRGGEKVTLALYYETLCPYCSNCIVNYLPKIFDGGLIDIVDLKLVPYGNAKIGNNNSITCQMACPRLGTLCLISYLLCFSSLSLMVSSFTPPAAAAAALLTDSSEKVSLGLYYESLCPYSANFIVNYLVKIFYNGLIDYVDLNLVPWGNAKLIDNTTFQCQHGPAECLLNTIEACAIGVWPDVNEHFPFIYCVETLVYEQKYPEWETCFEKLNLDPTPVTECYSSGYGNELELKYAAETNALQPRHTYVPWVVVNGEPLYDDYENFVSYVCKAYKGTKVPEACSDLSHSSVRKERSNSIHPVCYSEETTKSTLSRIRSAVASWVHQVNTIASM</sequence>
<feature type="signal peptide" evidence="6">
    <location>
        <begin position="1"/>
        <end position="27"/>
    </location>
</feature>
<organism evidence="7 8">
    <name type="scientific">Escallonia herrerae</name>
    <dbReference type="NCBI Taxonomy" id="1293975"/>
    <lineage>
        <taxon>Eukaryota</taxon>
        <taxon>Viridiplantae</taxon>
        <taxon>Streptophyta</taxon>
        <taxon>Embryophyta</taxon>
        <taxon>Tracheophyta</taxon>
        <taxon>Spermatophyta</taxon>
        <taxon>Magnoliopsida</taxon>
        <taxon>eudicotyledons</taxon>
        <taxon>Gunneridae</taxon>
        <taxon>Pentapetalae</taxon>
        <taxon>asterids</taxon>
        <taxon>campanulids</taxon>
        <taxon>Escalloniales</taxon>
        <taxon>Escalloniaceae</taxon>
        <taxon>Escallonia</taxon>
    </lineage>
</organism>
<evidence type="ECO:0000256" key="3">
    <source>
        <dbReference type="ARBA" id="ARBA00022525"/>
    </source>
</evidence>
<evidence type="ECO:0000256" key="2">
    <source>
        <dbReference type="ARBA" id="ARBA00005679"/>
    </source>
</evidence>
<dbReference type="InterPro" id="IPR004911">
    <property type="entry name" value="Interferon-induced_GILT"/>
</dbReference>
<evidence type="ECO:0000256" key="5">
    <source>
        <dbReference type="ARBA" id="ARBA00023180"/>
    </source>
</evidence>
<evidence type="ECO:0000313" key="7">
    <source>
        <dbReference type="EMBL" id="KAK3009241.1"/>
    </source>
</evidence>
<comment type="similarity">
    <text evidence="2">Belongs to the GILT family.</text>
</comment>
<dbReference type="EMBL" id="JAVXUP010001665">
    <property type="protein sequence ID" value="KAK3009241.1"/>
    <property type="molecule type" value="Genomic_DNA"/>
</dbReference>
<dbReference type="GO" id="GO:0016671">
    <property type="term" value="F:oxidoreductase activity, acting on a sulfur group of donors, disulfide as acceptor"/>
    <property type="evidence" value="ECO:0007669"/>
    <property type="project" value="InterPro"/>
</dbReference>
<evidence type="ECO:0000313" key="8">
    <source>
        <dbReference type="Proteomes" id="UP001188597"/>
    </source>
</evidence>